<evidence type="ECO:0000313" key="2">
    <source>
        <dbReference type="EMBL" id="RDI69463.1"/>
    </source>
</evidence>
<gene>
    <name evidence="2" type="ORF">DFR76_1011004</name>
</gene>
<evidence type="ECO:0000256" key="1">
    <source>
        <dbReference type="ARBA" id="ARBA00008754"/>
    </source>
</evidence>
<dbReference type="EMBL" id="QQBC01000001">
    <property type="protein sequence ID" value="RDI69463.1"/>
    <property type="molecule type" value="Genomic_DNA"/>
</dbReference>
<dbReference type="Pfam" id="PF02502">
    <property type="entry name" value="LacAB_rpiB"/>
    <property type="match status" value="1"/>
</dbReference>
<name>A0A370IFJ3_9NOCA</name>
<dbReference type="InterPro" id="IPR003500">
    <property type="entry name" value="RpiB_LacA_LacB"/>
</dbReference>
<dbReference type="PIRSF" id="PIRSF005384">
    <property type="entry name" value="RpiB_LacA_B"/>
    <property type="match status" value="1"/>
</dbReference>
<dbReference type="GO" id="GO:0019316">
    <property type="term" value="P:D-allose catabolic process"/>
    <property type="evidence" value="ECO:0007669"/>
    <property type="project" value="TreeGrafter"/>
</dbReference>
<sequence>MRIAFGTDESTDLTRHIRRWLSDRGHEVVIVGEDIAWPEVGHGVGAAVAGGEAERGVVCCWTGTGVSIAANKVAGVRAALCTDRATAEGARKWNDANVLALGLRLTSPTVAEEMLEAFLTTEPDASEADNFGRLG</sequence>
<dbReference type="NCBIfam" id="TIGR00689">
    <property type="entry name" value="rpiB_lacA_lacB"/>
    <property type="match status" value="1"/>
</dbReference>
<evidence type="ECO:0000313" key="3">
    <source>
        <dbReference type="Proteomes" id="UP000254869"/>
    </source>
</evidence>
<dbReference type="SUPFAM" id="SSF89623">
    <property type="entry name" value="Ribose/Galactose isomerase RpiB/AlsB"/>
    <property type="match status" value="1"/>
</dbReference>
<dbReference type="PANTHER" id="PTHR30345">
    <property type="entry name" value="RIBOSE-5-PHOSPHATE ISOMERASE B"/>
    <property type="match status" value="1"/>
</dbReference>
<comment type="similarity">
    <text evidence="1">Belongs to the LacAB/RpiB family.</text>
</comment>
<dbReference type="Proteomes" id="UP000254869">
    <property type="component" value="Unassembled WGS sequence"/>
</dbReference>
<dbReference type="PANTHER" id="PTHR30345:SF2">
    <property type="entry name" value="SUGAR-PHOSPHATE ISOMERASE, RPIB_LACA_LACB FAMILY"/>
    <property type="match status" value="1"/>
</dbReference>
<dbReference type="STRING" id="1210086.GCA_001613105_03127"/>
<dbReference type="AlphaFoldDB" id="A0A370IFJ3"/>
<reference evidence="2 3" key="1">
    <citation type="submission" date="2018-07" db="EMBL/GenBank/DDBJ databases">
        <title>Genomic Encyclopedia of Type Strains, Phase IV (KMG-IV): sequencing the most valuable type-strain genomes for metagenomic binning, comparative biology and taxonomic classification.</title>
        <authorList>
            <person name="Goeker M."/>
        </authorList>
    </citation>
    <scope>NUCLEOTIDE SEQUENCE [LARGE SCALE GENOMIC DNA]</scope>
    <source>
        <strain evidence="2 3">DSM 44290</strain>
    </source>
</reference>
<accession>A0A370IFJ3</accession>
<dbReference type="InterPro" id="IPR036569">
    <property type="entry name" value="RpiB_LacA_LacB_sf"/>
</dbReference>
<organism evidence="2 3">
    <name type="scientific">Nocardia pseudobrasiliensis</name>
    <dbReference type="NCBI Taxonomy" id="45979"/>
    <lineage>
        <taxon>Bacteria</taxon>
        <taxon>Bacillati</taxon>
        <taxon>Actinomycetota</taxon>
        <taxon>Actinomycetes</taxon>
        <taxon>Mycobacteriales</taxon>
        <taxon>Nocardiaceae</taxon>
        <taxon>Nocardia</taxon>
    </lineage>
</organism>
<dbReference type="RefSeq" id="WP_067998203.1">
    <property type="nucleotide sequence ID" value="NZ_QQBC01000001.1"/>
</dbReference>
<comment type="caution">
    <text evidence="2">The sequence shown here is derived from an EMBL/GenBank/DDBJ whole genome shotgun (WGS) entry which is preliminary data.</text>
</comment>
<dbReference type="GO" id="GO:0004751">
    <property type="term" value="F:ribose-5-phosphate isomerase activity"/>
    <property type="evidence" value="ECO:0007669"/>
    <property type="project" value="TreeGrafter"/>
</dbReference>
<dbReference type="Gene3D" id="3.40.1400.10">
    <property type="entry name" value="Sugar-phosphate isomerase, RpiB/LacA/LacB"/>
    <property type="match status" value="1"/>
</dbReference>
<keyword evidence="2" id="KW-0413">Isomerase</keyword>
<dbReference type="GO" id="GO:0009052">
    <property type="term" value="P:pentose-phosphate shunt, non-oxidative branch"/>
    <property type="evidence" value="ECO:0007669"/>
    <property type="project" value="TreeGrafter"/>
</dbReference>
<keyword evidence="3" id="KW-1185">Reference proteome</keyword>
<protein>
    <submittedName>
        <fullName evidence="2">Ribose 5-phosphate isomerase B</fullName>
    </submittedName>
</protein>
<proteinExistence type="inferred from homology"/>